<proteinExistence type="predicted"/>
<dbReference type="AlphaFoldDB" id="A0A0A9CMD9"/>
<evidence type="ECO:0000313" key="1">
    <source>
        <dbReference type="EMBL" id="JAD72662.1"/>
    </source>
</evidence>
<dbReference type="EMBL" id="GBRH01225233">
    <property type="protein sequence ID" value="JAD72662.1"/>
    <property type="molecule type" value="Transcribed_RNA"/>
</dbReference>
<reference evidence="1" key="1">
    <citation type="submission" date="2014-09" db="EMBL/GenBank/DDBJ databases">
        <authorList>
            <person name="Magalhaes I.L.F."/>
            <person name="Oliveira U."/>
            <person name="Santos F.R."/>
            <person name="Vidigal T.H.D.A."/>
            <person name="Brescovit A.D."/>
            <person name="Santos A.J."/>
        </authorList>
    </citation>
    <scope>NUCLEOTIDE SEQUENCE</scope>
    <source>
        <tissue evidence="1">Shoot tissue taken approximately 20 cm above the soil surface</tissue>
    </source>
</reference>
<protein>
    <submittedName>
        <fullName evidence="1">Uncharacterized protein</fullName>
    </submittedName>
</protein>
<sequence length="41" mass="4792">MLFLNLNPSELRLKYLFSTRKEDKAIMKCTINLAGFSNKKN</sequence>
<name>A0A0A9CMD9_ARUDO</name>
<organism evidence="1">
    <name type="scientific">Arundo donax</name>
    <name type="common">Giant reed</name>
    <name type="synonym">Donax arundinaceus</name>
    <dbReference type="NCBI Taxonomy" id="35708"/>
    <lineage>
        <taxon>Eukaryota</taxon>
        <taxon>Viridiplantae</taxon>
        <taxon>Streptophyta</taxon>
        <taxon>Embryophyta</taxon>
        <taxon>Tracheophyta</taxon>
        <taxon>Spermatophyta</taxon>
        <taxon>Magnoliopsida</taxon>
        <taxon>Liliopsida</taxon>
        <taxon>Poales</taxon>
        <taxon>Poaceae</taxon>
        <taxon>PACMAD clade</taxon>
        <taxon>Arundinoideae</taxon>
        <taxon>Arundineae</taxon>
        <taxon>Arundo</taxon>
    </lineage>
</organism>
<reference evidence="1" key="2">
    <citation type="journal article" date="2015" name="Data Brief">
        <title>Shoot transcriptome of the giant reed, Arundo donax.</title>
        <authorList>
            <person name="Barrero R.A."/>
            <person name="Guerrero F.D."/>
            <person name="Moolhuijzen P."/>
            <person name="Goolsby J.A."/>
            <person name="Tidwell J."/>
            <person name="Bellgard S.E."/>
            <person name="Bellgard M.I."/>
        </authorList>
    </citation>
    <scope>NUCLEOTIDE SEQUENCE</scope>
    <source>
        <tissue evidence="1">Shoot tissue taken approximately 20 cm above the soil surface</tissue>
    </source>
</reference>
<accession>A0A0A9CMD9</accession>